<evidence type="ECO:0000256" key="6">
    <source>
        <dbReference type="ARBA" id="ARBA00022660"/>
    </source>
</evidence>
<dbReference type="GO" id="GO:0031966">
    <property type="term" value="C:mitochondrial membrane"/>
    <property type="evidence" value="ECO:0007669"/>
    <property type="project" value="UniProtKB-SubCell"/>
</dbReference>
<feature type="transmembrane region" description="Helical" evidence="15">
    <location>
        <begin position="141"/>
        <end position="159"/>
    </location>
</feature>
<evidence type="ECO:0000256" key="1">
    <source>
        <dbReference type="ARBA" id="ARBA00004225"/>
    </source>
</evidence>
<evidence type="ECO:0000256" key="12">
    <source>
        <dbReference type="ARBA" id="ARBA00023128"/>
    </source>
</evidence>
<dbReference type="Pfam" id="PF00499">
    <property type="entry name" value="Oxidored_q3"/>
    <property type="match status" value="1"/>
</dbReference>
<evidence type="ECO:0000256" key="15">
    <source>
        <dbReference type="RuleBase" id="RU004430"/>
    </source>
</evidence>
<sequence>MPILETFFVSGILFGMLMVVCTSSTYYASLGLIFVCVLGSGAVCCSGGVFLCLTLSLIYLAGMLVVFIFCTALSAEAYPEDEGSSWNVYVVVTVGVFWVVTCLFWNWVPSYKDAGVGVDDQSHCGVDQGAVALMYSSGGGLMMLGAWALLLALFVVLELTRGLSRGTLRAV</sequence>
<evidence type="ECO:0000256" key="10">
    <source>
        <dbReference type="ARBA" id="ARBA00022989"/>
    </source>
</evidence>
<feature type="transmembrane region" description="Helical" evidence="15">
    <location>
        <begin position="57"/>
        <end position="75"/>
    </location>
</feature>
<keyword evidence="15" id="KW-0830">Ubiquinone</keyword>
<gene>
    <name evidence="16" type="primary">ND6</name>
</gene>
<geneLocation type="mitochondrion" evidence="16"/>
<comment type="subcellular location">
    <subcellularLocation>
        <location evidence="1 15">Mitochondrion membrane</location>
        <topology evidence="1 15">Multi-pass membrane protein</topology>
    </subcellularLocation>
</comment>
<comment type="similarity">
    <text evidence="2 15">Belongs to the complex I subunit 6 family.</text>
</comment>
<dbReference type="InterPro" id="IPR050269">
    <property type="entry name" value="ComplexI_Subunit6"/>
</dbReference>
<feature type="transmembrane region" description="Helical" evidence="15">
    <location>
        <begin position="6"/>
        <end position="23"/>
    </location>
</feature>
<dbReference type="Gene3D" id="1.20.120.1200">
    <property type="entry name" value="NADH-ubiquinone/plastoquinone oxidoreductase chain 6, subunit NuoJ"/>
    <property type="match status" value="1"/>
</dbReference>
<dbReference type="AlphaFoldDB" id="Q8HLQ0"/>
<keyword evidence="7 15" id="KW-0812">Transmembrane</keyword>
<dbReference type="GO" id="GO:0008137">
    <property type="term" value="F:NADH dehydrogenase (ubiquinone) activity"/>
    <property type="evidence" value="ECO:0007669"/>
    <property type="project" value="UniProtKB-UniRule"/>
</dbReference>
<keyword evidence="9 15" id="KW-0249">Electron transport</keyword>
<evidence type="ECO:0000256" key="2">
    <source>
        <dbReference type="ARBA" id="ARBA00005698"/>
    </source>
</evidence>
<evidence type="ECO:0000256" key="13">
    <source>
        <dbReference type="ARBA" id="ARBA00023136"/>
    </source>
</evidence>
<evidence type="ECO:0000256" key="11">
    <source>
        <dbReference type="ARBA" id="ARBA00023027"/>
    </source>
</evidence>
<evidence type="ECO:0000256" key="7">
    <source>
        <dbReference type="ARBA" id="ARBA00022692"/>
    </source>
</evidence>
<organism evidence="16">
    <name type="scientific">Diretmoides veriginae</name>
    <name type="common">Verigin's spinyfin</name>
    <dbReference type="NCBI Taxonomy" id="181431"/>
    <lineage>
        <taxon>Eukaryota</taxon>
        <taxon>Metazoa</taxon>
        <taxon>Chordata</taxon>
        <taxon>Craniata</taxon>
        <taxon>Vertebrata</taxon>
        <taxon>Euteleostomi</taxon>
        <taxon>Actinopterygii</taxon>
        <taxon>Neopterygii</taxon>
        <taxon>Teleostei</taxon>
        <taxon>Neoteleostei</taxon>
        <taxon>Acanthomorphata</taxon>
        <taxon>Berycimorphaceae</taxon>
        <taxon>Trachichthyiformes</taxon>
        <taxon>Diretmidae</taxon>
        <taxon>Diretmoides</taxon>
    </lineage>
</organism>
<keyword evidence="12 15" id="KW-0496">Mitochondrion</keyword>
<dbReference type="PANTHER" id="PTHR11435:SF1">
    <property type="entry name" value="NADH-UBIQUINONE OXIDOREDUCTASE CHAIN 6"/>
    <property type="match status" value="1"/>
</dbReference>
<proteinExistence type="inferred from homology"/>
<comment type="catalytic activity">
    <reaction evidence="14 15">
        <text>a ubiquinone + NADH + 5 H(+)(in) = a ubiquinol + NAD(+) + 4 H(+)(out)</text>
        <dbReference type="Rhea" id="RHEA:29091"/>
        <dbReference type="Rhea" id="RHEA-COMP:9565"/>
        <dbReference type="Rhea" id="RHEA-COMP:9566"/>
        <dbReference type="ChEBI" id="CHEBI:15378"/>
        <dbReference type="ChEBI" id="CHEBI:16389"/>
        <dbReference type="ChEBI" id="CHEBI:17976"/>
        <dbReference type="ChEBI" id="CHEBI:57540"/>
        <dbReference type="ChEBI" id="CHEBI:57945"/>
        <dbReference type="EC" id="7.1.1.2"/>
    </reaction>
</comment>
<keyword evidence="6 15" id="KW-0679">Respiratory chain</keyword>
<protein>
    <recommendedName>
        <fullName evidence="4 15">NADH-ubiquinone oxidoreductase chain 6</fullName>
        <ecNumber evidence="3 15">7.1.1.2</ecNumber>
    </recommendedName>
</protein>
<keyword evidence="11 15" id="KW-0520">NAD</keyword>
<comment type="function">
    <text evidence="15">Core subunit of the mitochondrial membrane respiratory chain NADH dehydrogenase (Complex I) which catalyzes electron transfer from NADH through the respiratory chain, using ubiquinone as an electron acceptor. Essential for the catalytic activity and assembly of complex I.</text>
</comment>
<dbReference type="CTD" id="4541"/>
<evidence type="ECO:0000256" key="9">
    <source>
        <dbReference type="ARBA" id="ARBA00022982"/>
    </source>
</evidence>
<keyword evidence="13 15" id="KW-0472">Membrane</keyword>
<dbReference type="EC" id="7.1.1.2" evidence="3 15"/>
<evidence type="ECO:0000313" key="16">
    <source>
        <dbReference type="EMBL" id="BAC23448.1"/>
    </source>
</evidence>
<evidence type="ECO:0000256" key="3">
    <source>
        <dbReference type="ARBA" id="ARBA00012944"/>
    </source>
</evidence>
<dbReference type="EMBL" id="AP004426">
    <property type="protein sequence ID" value="BAC23448.1"/>
    <property type="molecule type" value="Genomic_DNA"/>
</dbReference>
<feature type="transmembrane region" description="Helical" evidence="15">
    <location>
        <begin position="30"/>
        <end position="51"/>
    </location>
</feature>
<accession>Q8HLQ0</accession>
<reference evidence="16" key="1">
    <citation type="journal article" date="2003" name="Mol. Phylogenet. Evol.">
        <title>Major patterns of higher teleostean phylogenies: a new perspective based on 100 complete mitochondrial DNA sequences.</title>
        <authorList>
            <person name="Miya M."/>
            <person name="Takeshima H."/>
            <person name="Endo H."/>
            <person name="Ishiguro N.B."/>
            <person name="Inoue J.G."/>
            <person name="Mukai T."/>
            <person name="Satoh T.P."/>
            <person name="Yamaguchi M."/>
            <person name="Kawaguchi A."/>
            <person name="Mabuchi K."/>
            <person name="Shirai S.M."/>
            <person name="Nishida M."/>
        </authorList>
    </citation>
    <scope>NUCLEOTIDE SEQUENCE</scope>
</reference>
<dbReference type="InterPro" id="IPR001457">
    <property type="entry name" value="NADH_UbQ/plastoQ_OxRdtase_su6"/>
</dbReference>
<evidence type="ECO:0000256" key="4">
    <source>
        <dbReference type="ARBA" id="ARBA00021095"/>
    </source>
</evidence>
<dbReference type="GeneID" id="4114587"/>
<evidence type="ECO:0000256" key="8">
    <source>
        <dbReference type="ARBA" id="ARBA00022967"/>
    </source>
</evidence>
<dbReference type="RefSeq" id="YP_636930.1">
    <property type="nucleotide sequence ID" value="NC_008126.1"/>
</dbReference>
<dbReference type="InterPro" id="IPR042106">
    <property type="entry name" value="Nuo/plastoQ_OxRdtase_6_NuoJ"/>
</dbReference>
<name>Q8HLQ0_DIRVE</name>
<evidence type="ECO:0000256" key="14">
    <source>
        <dbReference type="ARBA" id="ARBA00049551"/>
    </source>
</evidence>
<dbReference type="PANTHER" id="PTHR11435">
    <property type="entry name" value="NADH UBIQUINONE OXIDOREDUCTASE SUBUNIT ND6"/>
    <property type="match status" value="1"/>
</dbReference>
<keyword evidence="5 15" id="KW-0813">Transport</keyword>
<keyword evidence="10 15" id="KW-1133">Transmembrane helix</keyword>
<evidence type="ECO:0000256" key="5">
    <source>
        <dbReference type="ARBA" id="ARBA00022448"/>
    </source>
</evidence>
<feature type="transmembrane region" description="Helical" evidence="15">
    <location>
        <begin position="87"/>
        <end position="108"/>
    </location>
</feature>
<keyword evidence="8 15" id="KW-1278">Translocase</keyword>